<feature type="repeat" description="PPR" evidence="6">
    <location>
        <begin position="290"/>
        <end position="324"/>
    </location>
</feature>
<evidence type="ECO:0000256" key="5">
    <source>
        <dbReference type="ARBA" id="ARBA00023128"/>
    </source>
</evidence>
<keyword evidence="4" id="KW-0809">Transit peptide</keyword>
<keyword evidence="3" id="KW-0677">Repeat</keyword>
<organism evidence="7 8">
    <name type="scientific">Arabidopsis thaliana</name>
    <name type="common">Mouse-ear cress</name>
    <dbReference type="NCBI Taxonomy" id="3702"/>
    <lineage>
        <taxon>Eukaryota</taxon>
        <taxon>Viridiplantae</taxon>
        <taxon>Streptophyta</taxon>
        <taxon>Embryophyta</taxon>
        <taxon>Tracheophyta</taxon>
        <taxon>Spermatophyta</taxon>
        <taxon>Magnoliopsida</taxon>
        <taxon>eudicotyledons</taxon>
        <taxon>Gunneridae</taxon>
        <taxon>Pentapetalae</taxon>
        <taxon>rosids</taxon>
        <taxon>malvids</taxon>
        <taxon>Brassicales</taxon>
        <taxon>Brassicaceae</taxon>
        <taxon>Camelineae</taxon>
        <taxon>Arabidopsis</taxon>
    </lineage>
</organism>
<evidence type="ECO:0008006" key="9">
    <source>
        <dbReference type="Google" id="ProtNLM"/>
    </source>
</evidence>
<dbReference type="ExpressionAtlas" id="A0A654E8V2">
    <property type="expression patterns" value="baseline and differential"/>
</dbReference>
<dbReference type="FunFam" id="1.25.40.10:FF:002935">
    <property type="entry name" value="Pentatricopeptide repeat-containing protein At1g61870, mitochondrial"/>
    <property type="match status" value="1"/>
</dbReference>
<dbReference type="Pfam" id="PF13041">
    <property type="entry name" value="PPR_2"/>
    <property type="match status" value="3"/>
</dbReference>
<dbReference type="PROSITE" id="PS51375">
    <property type="entry name" value="PPR"/>
    <property type="match status" value="5"/>
</dbReference>
<dbReference type="AlphaFoldDB" id="A0A654E8V2"/>
<evidence type="ECO:0000256" key="2">
    <source>
        <dbReference type="ARBA" id="ARBA00007626"/>
    </source>
</evidence>
<reference evidence="7 8" key="1">
    <citation type="submission" date="2019-11" db="EMBL/GenBank/DDBJ databases">
        <authorList>
            <person name="Jiao W.-B."/>
            <person name="Schneeberger K."/>
        </authorList>
    </citation>
    <scope>NUCLEOTIDE SEQUENCE [LARGE SCALE GENOMIC DNA]</scope>
    <source>
        <strain evidence="8">cv. An-1</strain>
    </source>
</reference>
<proteinExistence type="inferred from homology"/>
<evidence type="ECO:0000256" key="4">
    <source>
        <dbReference type="ARBA" id="ARBA00022946"/>
    </source>
</evidence>
<dbReference type="SUPFAM" id="SSF48452">
    <property type="entry name" value="TPR-like"/>
    <property type="match status" value="1"/>
</dbReference>
<evidence type="ECO:0000256" key="1">
    <source>
        <dbReference type="ARBA" id="ARBA00004173"/>
    </source>
</evidence>
<feature type="repeat" description="PPR" evidence="6">
    <location>
        <begin position="220"/>
        <end position="254"/>
    </location>
</feature>
<evidence type="ECO:0000313" key="8">
    <source>
        <dbReference type="Proteomes" id="UP000426265"/>
    </source>
</evidence>
<evidence type="ECO:0000256" key="6">
    <source>
        <dbReference type="PROSITE-ProRule" id="PRU00708"/>
    </source>
</evidence>
<comment type="subcellular location">
    <subcellularLocation>
        <location evidence="1">Mitochondrion</location>
    </subcellularLocation>
</comment>
<dbReference type="PANTHER" id="PTHR47939">
    <property type="entry name" value="MEMBRANE-ASSOCIATED SALT-INDUCIBLE PROTEIN-LIKE"/>
    <property type="match status" value="1"/>
</dbReference>
<name>A0A654E8V2_ARATH</name>
<dbReference type="FunFam" id="1.25.40.10:FF:001070">
    <property type="entry name" value="Pentatricopeptide repeat-containing protein At1g11630, mitochondrial"/>
    <property type="match status" value="1"/>
</dbReference>
<dbReference type="NCBIfam" id="TIGR00756">
    <property type="entry name" value="PPR"/>
    <property type="match status" value="6"/>
</dbReference>
<gene>
    <name evidence="7" type="ORF">AN1_LOCUS1264</name>
</gene>
<evidence type="ECO:0000256" key="3">
    <source>
        <dbReference type="ARBA" id="ARBA00022737"/>
    </source>
</evidence>
<dbReference type="InterPro" id="IPR050667">
    <property type="entry name" value="PPR-containing_protein"/>
</dbReference>
<dbReference type="InterPro" id="IPR011990">
    <property type="entry name" value="TPR-like_helical_dom_sf"/>
</dbReference>
<feature type="repeat" description="PPR" evidence="6">
    <location>
        <begin position="255"/>
        <end position="289"/>
    </location>
</feature>
<dbReference type="GO" id="GO:0005739">
    <property type="term" value="C:mitochondrion"/>
    <property type="evidence" value="ECO:0007669"/>
    <property type="project" value="UniProtKB-SubCell"/>
</dbReference>
<keyword evidence="5" id="KW-0496">Mitochondrion</keyword>
<sequence length="409" mass="46765">MNPSNGVLFRIRTSEFILQKATQFRLKSSSSSIFTLKSLTSKQKKSRDTLSLLKSENNPDRILEICRSTSLSPDYHVDRIIFSVAVVTLAREKHFVAVSQLLDGFIQNQPDPKSESFAVRAIILYGRANMLDRSIQTFRNLEQYEIPRTVKSLNALLFACLMAKDYKEANRVYLEMPKMYGIEPDLETYNRMIRVLCESGSTSSSYSIVAEMERKWIKPTAASFGLMIDGFYKEEKFDEVRKVMRMMDEFGVHVGVATYNIMIQCLCKRKKSAEAKALIDGVMSCRMRPNSVTYLLLIHGFCSEENLDEAMNLFEVMVCNGYKPDSECYFTLIHCLCKGGDFETALILCRESMEKNWVPSFSVMKWLVNGLASRSKVDEAKELIAVVKEKFTRNVDLWNEVEAALPLPQ</sequence>
<dbReference type="InterPro" id="IPR002885">
    <property type="entry name" value="PPR_rpt"/>
</dbReference>
<feature type="repeat" description="PPR" evidence="6">
    <location>
        <begin position="325"/>
        <end position="359"/>
    </location>
</feature>
<dbReference type="EMBL" id="CACRSJ010000104">
    <property type="protein sequence ID" value="VYS45763.1"/>
    <property type="molecule type" value="Genomic_DNA"/>
</dbReference>
<comment type="similarity">
    <text evidence="2">Belongs to the PPR family. P subfamily.</text>
</comment>
<dbReference type="Proteomes" id="UP000426265">
    <property type="component" value="Unassembled WGS sequence"/>
</dbReference>
<accession>A0A654E8V2</accession>
<dbReference type="PANTHER" id="PTHR47939:SF9">
    <property type="entry name" value="(WILD MALAYSIAN BANANA) HYPOTHETICAL PROTEIN"/>
    <property type="match status" value="1"/>
</dbReference>
<feature type="repeat" description="PPR" evidence="6">
    <location>
        <begin position="185"/>
        <end position="219"/>
    </location>
</feature>
<protein>
    <recommendedName>
        <fullName evidence="9">Pentatricopeptide repeat-containing protein At1g11630, mitochondrial</fullName>
    </recommendedName>
</protein>
<evidence type="ECO:0000313" key="7">
    <source>
        <dbReference type="EMBL" id="VYS45763.1"/>
    </source>
</evidence>
<dbReference type="Gene3D" id="1.25.40.10">
    <property type="entry name" value="Tetratricopeptide repeat domain"/>
    <property type="match status" value="2"/>
</dbReference>